<name>A0A9N9GB18_9GLOM</name>
<evidence type="ECO:0000256" key="1">
    <source>
        <dbReference type="SAM" id="Coils"/>
    </source>
</evidence>
<evidence type="ECO:0000313" key="3">
    <source>
        <dbReference type="Proteomes" id="UP000789831"/>
    </source>
</evidence>
<evidence type="ECO:0000313" key="2">
    <source>
        <dbReference type="EMBL" id="CAG8597514.1"/>
    </source>
</evidence>
<reference evidence="2" key="1">
    <citation type="submission" date="2021-06" db="EMBL/GenBank/DDBJ databases">
        <authorList>
            <person name="Kallberg Y."/>
            <person name="Tangrot J."/>
            <person name="Rosling A."/>
        </authorList>
    </citation>
    <scope>NUCLEOTIDE SEQUENCE</scope>
    <source>
        <strain evidence="2">MT106</strain>
    </source>
</reference>
<dbReference type="AlphaFoldDB" id="A0A9N9GB18"/>
<keyword evidence="3" id="KW-1185">Reference proteome</keyword>
<gene>
    <name evidence="2" type="ORF">AGERDE_LOCUS8926</name>
</gene>
<feature type="coiled-coil region" evidence="1">
    <location>
        <begin position="3"/>
        <end position="30"/>
    </location>
</feature>
<proteinExistence type="predicted"/>
<keyword evidence="1" id="KW-0175">Coiled coil</keyword>
<protein>
    <submittedName>
        <fullName evidence="2">6751_t:CDS:1</fullName>
    </submittedName>
</protein>
<dbReference type="Proteomes" id="UP000789831">
    <property type="component" value="Unassembled WGS sequence"/>
</dbReference>
<sequence length="61" mass="7099">MATKEKEKLLREKAEELRELKETFEMLEKELTVEQIGNNDAENTVNAMKEITTTSANRQSR</sequence>
<dbReference type="EMBL" id="CAJVPL010002052">
    <property type="protein sequence ID" value="CAG8597514.1"/>
    <property type="molecule type" value="Genomic_DNA"/>
</dbReference>
<accession>A0A9N9GB18</accession>
<organism evidence="2 3">
    <name type="scientific">Ambispora gerdemannii</name>
    <dbReference type="NCBI Taxonomy" id="144530"/>
    <lineage>
        <taxon>Eukaryota</taxon>
        <taxon>Fungi</taxon>
        <taxon>Fungi incertae sedis</taxon>
        <taxon>Mucoromycota</taxon>
        <taxon>Glomeromycotina</taxon>
        <taxon>Glomeromycetes</taxon>
        <taxon>Archaeosporales</taxon>
        <taxon>Ambisporaceae</taxon>
        <taxon>Ambispora</taxon>
    </lineage>
</organism>
<comment type="caution">
    <text evidence="2">The sequence shown here is derived from an EMBL/GenBank/DDBJ whole genome shotgun (WGS) entry which is preliminary data.</text>
</comment>